<accession>A0A1Q9WIR5</accession>
<evidence type="ECO:0000259" key="2">
    <source>
        <dbReference type="SMART" id="SM00954"/>
    </source>
</evidence>
<dbReference type="InterPro" id="IPR052366">
    <property type="entry name" value="GTP_Pyrophosphokinase"/>
</dbReference>
<organism evidence="3 4">
    <name type="scientific">Mycobacterium syngnathidarum</name>
    <dbReference type="NCBI Taxonomy" id="1908205"/>
    <lineage>
        <taxon>Bacteria</taxon>
        <taxon>Bacillati</taxon>
        <taxon>Actinomycetota</taxon>
        <taxon>Actinomycetes</taxon>
        <taxon>Mycobacteriales</taxon>
        <taxon>Mycobacteriaceae</taxon>
        <taxon>Mycobacterium</taxon>
    </lineage>
</organism>
<dbReference type="AlphaFoldDB" id="A0A1Q9WIR5"/>
<feature type="coiled-coil region" evidence="1">
    <location>
        <begin position="234"/>
        <end position="268"/>
    </location>
</feature>
<proteinExistence type="predicted"/>
<dbReference type="GO" id="GO:0015969">
    <property type="term" value="P:guanosine tetraphosphate metabolic process"/>
    <property type="evidence" value="ECO:0007669"/>
    <property type="project" value="InterPro"/>
</dbReference>
<gene>
    <name evidence="3" type="ORF">BKG61_04015</name>
</gene>
<comment type="caution">
    <text evidence="3">The sequence shown here is derived from an EMBL/GenBank/DDBJ whole genome shotgun (WGS) entry which is preliminary data.</text>
</comment>
<keyword evidence="1" id="KW-0175">Coiled coil</keyword>
<protein>
    <recommendedName>
        <fullName evidence="2">RelA/SpoT domain-containing protein</fullName>
    </recommendedName>
</protein>
<evidence type="ECO:0000313" key="3">
    <source>
        <dbReference type="EMBL" id="OHU07030.1"/>
    </source>
</evidence>
<accession>A0A1S1KL71</accession>
<dbReference type="Pfam" id="PF04607">
    <property type="entry name" value="RelA_SpoT"/>
    <property type="match status" value="1"/>
</dbReference>
<dbReference type="PANTHER" id="PTHR47837">
    <property type="entry name" value="GTP PYROPHOSPHOKINASE YJBM"/>
    <property type="match status" value="1"/>
</dbReference>
<dbReference type="SUPFAM" id="SSF81301">
    <property type="entry name" value="Nucleotidyltransferase"/>
    <property type="match status" value="1"/>
</dbReference>
<name>A0A1Q9WIR5_9MYCO</name>
<dbReference type="SMR" id="A0A1Q9WIR5"/>
<dbReference type="InterPro" id="IPR043519">
    <property type="entry name" value="NT_sf"/>
</dbReference>
<evidence type="ECO:0000313" key="4">
    <source>
        <dbReference type="Proteomes" id="UP000179636"/>
    </source>
</evidence>
<evidence type="ECO:0000256" key="1">
    <source>
        <dbReference type="SAM" id="Coils"/>
    </source>
</evidence>
<reference evidence="3 4" key="1">
    <citation type="submission" date="2016-10" db="EMBL/GenBank/DDBJ databases">
        <title>Evaluation of Human, Animal and Environmental Mycobacterium chelonae Isolates by Core Genome Phylogenomic Analysis, Targeted Gene Comparison, and Anti-microbial Susceptibility Patterns: A Tale of Mistaken Identities.</title>
        <authorList>
            <person name="Fogelson S.B."/>
            <person name="Camus A.C."/>
            <person name="Lorenz W."/>
            <person name="Vasireddy R."/>
            <person name="Vasireddy S."/>
            <person name="Smith T."/>
            <person name="Brown-Elliott B.A."/>
            <person name="Wallace R.J.Jr."/>
            <person name="Hasan N.A."/>
            <person name="Reischl U."/>
            <person name="Sanchez S."/>
        </authorList>
    </citation>
    <scope>NUCLEOTIDE SEQUENCE [LARGE SCALE GENOMIC DNA]</scope>
    <source>
        <strain evidence="3 4">24999</strain>
    </source>
</reference>
<dbReference type="STRING" id="1908205.BKG60_01070"/>
<sequence>MSILNSTPQWTNGDLRRLGDALAAGGTTTEVHDRYNAVMLWHNDLAAEVATTLYITNWQACPPDRFDITARPKTVDTLVQKLQREPRLTLDQVQDLAGVRIDADITLDVQTALAEEIAAHFGERSRVRDLRDNPHSGYRAVHVWLRLPGGRVEVQIRTVGQSAWANTYERIGDLLGRGIRYNEMPEDQDAREIVELMHQLADTLARNERSKIKLVKTQAEMRIARESLQRMPVAKKVTRQYLETVALLEELEQRAQDMRDGQDAAQAEYLGTLTEVRRMLDRY</sequence>
<dbReference type="InterPro" id="IPR007685">
    <property type="entry name" value="RelA_SpoT"/>
</dbReference>
<dbReference type="Gene3D" id="3.30.460.10">
    <property type="entry name" value="Beta Polymerase, domain 2"/>
    <property type="match status" value="1"/>
</dbReference>
<dbReference type="CDD" id="cd05399">
    <property type="entry name" value="NT_Rel-Spo_like"/>
    <property type="match status" value="1"/>
</dbReference>
<dbReference type="PANTHER" id="PTHR47837:SF1">
    <property type="entry name" value="GTP PYROPHOSPHOKINASE YJBM"/>
    <property type="match status" value="1"/>
</dbReference>
<feature type="domain" description="RelA/SpoT" evidence="2">
    <location>
        <begin position="70"/>
        <end position="179"/>
    </location>
</feature>
<dbReference type="RefSeq" id="WP_070943767.1">
    <property type="nucleotide sequence ID" value="NZ_MLCL01000001.1"/>
</dbReference>
<dbReference type="EMBL" id="MLHV01000003">
    <property type="protein sequence ID" value="OHU07030.1"/>
    <property type="molecule type" value="Genomic_DNA"/>
</dbReference>
<dbReference type="SMART" id="SM00954">
    <property type="entry name" value="RelA_SpoT"/>
    <property type="match status" value="1"/>
</dbReference>
<keyword evidence="4" id="KW-1185">Reference proteome</keyword>
<dbReference type="Proteomes" id="UP000179636">
    <property type="component" value="Unassembled WGS sequence"/>
</dbReference>